<evidence type="ECO:0000256" key="2">
    <source>
        <dbReference type="ARBA" id="ARBA00005898"/>
    </source>
</evidence>
<dbReference type="Gene3D" id="3.90.190.20">
    <property type="entry name" value="Mur ligase, C-terminal domain"/>
    <property type="match status" value="1"/>
</dbReference>
<dbReference type="NCBIfam" id="NF001124">
    <property type="entry name" value="PRK00139.1-2"/>
    <property type="match status" value="1"/>
</dbReference>
<evidence type="ECO:0000313" key="18">
    <source>
        <dbReference type="Proteomes" id="UP000031866"/>
    </source>
</evidence>
<keyword evidence="3 12" id="KW-0963">Cytoplasm</keyword>
<sequence length="486" mass="54966">MNLKSILKGIDYESIQGDIDIEVNKINYDSRKAGNDDVFVCIKGYATDGHKYIEKAIENGVKVIVIQDDIEIKDEDITIIKCNDTRKALALMGANYYDNPSSKMKIIGVTGTNGKTTTAFMIKHILEESNKKVGLIGTIANFIGDEKIHTERTTPESLELQELFSEMVDKGVEYCVMEVSSHSLALDRVYGIEFQVGIFTNLTRDHLDFHKTFENYYKAKFKLFERSRIKIVNVDDNYGRQVISDLNNLKCDDIYSFSVKSISDFKAFDEEMGSREIKFKLNLKEDEQFVLNIPGEYNIYNALGAIAACFKLGMPIKDIKIGIENVVVLGRCERVAKEYNLGYEIIIDYAHTPDGLENILKTAKAFTKGRLISVFGCGGDRDKVKRPEMGKISTDIADITIVTSDNPRSEEPLSIIKDIEAGIDKDNYFVIENRKEAIKKSIDIALDNDVIVIAGKGHETYQVLKDETIHFDEREIVKEILDNMNN</sequence>
<keyword evidence="7 12" id="KW-0067">ATP-binding</keyword>
<evidence type="ECO:0000313" key="17">
    <source>
        <dbReference type="EMBL" id="AJG98397.1"/>
    </source>
</evidence>
<feature type="binding site" evidence="12">
    <location>
        <position position="188"/>
    </location>
    <ligand>
        <name>UDP-N-acetyl-alpha-D-muramoyl-L-alanyl-D-glutamate</name>
        <dbReference type="ChEBI" id="CHEBI:83900"/>
    </ligand>
</feature>
<feature type="binding site" evidence="12">
    <location>
        <position position="180"/>
    </location>
    <ligand>
        <name>UDP-N-acetyl-alpha-D-muramoyl-L-alanyl-D-glutamate</name>
        <dbReference type="ChEBI" id="CHEBI:83900"/>
    </ligand>
</feature>
<comment type="subcellular location">
    <subcellularLocation>
        <location evidence="12 13">Cytoplasm</location>
    </subcellularLocation>
</comment>
<dbReference type="GO" id="GO:0005737">
    <property type="term" value="C:cytoplasm"/>
    <property type="evidence" value="ECO:0007669"/>
    <property type="project" value="UniProtKB-SubCell"/>
</dbReference>
<evidence type="ECO:0000256" key="4">
    <source>
        <dbReference type="ARBA" id="ARBA00022598"/>
    </source>
</evidence>
<dbReference type="GO" id="GO:0008765">
    <property type="term" value="F:UDP-N-acetylmuramoylalanyl-D-glutamate-2,6-diaminopimelate ligase activity"/>
    <property type="evidence" value="ECO:0007669"/>
    <property type="project" value="UniProtKB-UniRule"/>
</dbReference>
<dbReference type="GO" id="GO:0071555">
    <property type="term" value="P:cell wall organization"/>
    <property type="evidence" value="ECO:0007669"/>
    <property type="project" value="UniProtKB-KW"/>
</dbReference>
<evidence type="ECO:0000256" key="3">
    <source>
        <dbReference type="ARBA" id="ARBA00022490"/>
    </source>
</evidence>
<dbReference type="HAMAP" id="MF_00208">
    <property type="entry name" value="MurE"/>
    <property type="match status" value="1"/>
</dbReference>
<name>A0A0B5QKF2_CLOBE</name>
<evidence type="ECO:0000256" key="8">
    <source>
        <dbReference type="ARBA" id="ARBA00022960"/>
    </source>
</evidence>
<evidence type="ECO:0000256" key="7">
    <source>
        <dbReference type="ARBA" id="ARBA00022840"/>
    </source>
</evidence>
<dbReference type="PANTHER" id="PTHR23135:SF4">
    <property type="entry name" value="UDP-N-ACETYLMURAMOYL-L-ALANYL-D-GLUTAMATE--2,6-DIAMINOPIMELATE LIGASE MURE HOMOLOG, CHLOROPLASTIC"/>
    <property type="match status" value="1"/>
</dbReference>
<proteinExistence type="inferred from homology"/>
<evidence type="ECO:0000259" key="15">
    <source>
        <dbReference type="Pfam" id="PF02875"/>
    </source>
</evidence>
<comment type="catalytic activity">
    <reaction evidence="12">
        <text>UDP-N-acetyl-alpha-D-muramoyl-L-alanyl-D-glutamate + meso-2,6-diaminopimelate + ATP = UDP-N-acetyl-alpha-D-muramoyl-L-alanyl-gamma-D-glutamyl-meso-2,6-diaminopimelate + ADP + phosphate + H(+)</text>
        <dbReference type="Rhea" id="RHEA:23676"/>
        <dbReference type="ChEBI" id="CHEBI:15378"/>
        <dbReference type="ChEBI" id="CHEBI:30616"/>
        <dbReference type="ChEBI" id="CHEBI:43474"/>
        <dbReference type="ChEBI" id="CHEBI:57791"/>
        <dbReference type="ChEBI" id="CHEBI:83900"/>
        <dbReference type="ChEBI" id="CHEBI:83905"/>
        <dbReference type="ChEBI" id="CHEBI:456216"/>
        <dbReference type="EC" id="6.3.2.13"/>
    </reaction>
</comment>
<reference evidence="18" key="1">
    <citation type="submission" date="2014-12" db="EMBL/GenBank/DDBJ databases">
        <title>Genome sequence of Clostridium beijerinckii strain 59B.</title>
        <authorList>
            <person name="Little G.T."/>
            <person name="Minton N.P."/>
        </authorList>
    </citation>
    <scope>NUCLEOTIDE SEQUENCE [LARGE SCALE GENOMIC DNA]</scope>
    <source>
        <strain evidence="18">59B</strain>
    </source>
</reference>
<evidence type="ECO:0000256" key="9">
    <source>
        <dbReference type="ARBA" id="ARBA00022984"/>
    </source>
</evidence>
<dbReference type="NCBIfam" id="TIGR01085">
    <property type="entry name" value="murE"/>
    <property type="match status" value="1"/>
</dbReference>
<comment type="cofactor">
    <cofactor evidence="12">
        <name>Mg(2+)</name>
        <dbReference type="ChEBI" id="CHEBI:18420"/>
    </cofactor>
</comment>
<dbReference type="Gene3D" id="3.40.1390.10">
    <property type="entry name" value="MurE/MurF, N-terminal domain"/>
    <property type="match status" value="1"/>
</dbReference>
<dbReference type="InterPro" id="IPR018109">
    <property type="entry name" value="Folylpolyglutamate_synth_CS"/>
</dbReference>
<comment type="similarity">
    <text evidence="2 12">Belongs to the MurCDEF family. MurE subfamily.</text>
</comment>
<evidence type="ECO:0000256" key="6">
    <source>
        <dbReference type="ARBA" id="ARBA00022741"/>
    </source>
</evidence>
<keyword evidence="8 12" id="KW-0133">Cell shape</keyword>
<keyword evidence="12" id="KW-0460">Magnesium</keyword>
<dbReference type="Pfam" id="PF02875">
    <property type="entry name" value="Mur_ligase_C"/>
    <property type="match status" value="1"/>
</dbReference>
<feature type="binding site" evidence="12">
    <location>
        <position position="30"/>
    </location>
    <ligand>
        <name>UDP-N-acetyl-alpha-D-muramoyl-L-alanyl-D-glutamate</name>
        <dbReference type="ChEBI" id="CHEBI:83900"/>
    </ligand>
</feature>
<keyword evidence="5 12" id="KW-0132">Cell division</keyword>
<dbReference type="PROSITE" id="PS01011">
    <property type="entry name" value="FOLYLPOLYGLU_SYNT_1"/>
    <property type="match status" value="1"/>
</dbReference>
<evidence type="ECO:0000259" key="14">
    <source>
        <dbReference type="Pfam" id="PF01225"/>
    </source>
</evidence>
<dbReference type="EC" id="6.3.2.13" evidence="12"/>
<dbReference type="InterPro" id="IPR000713">
    <property type="entry name" value="Mur_ligase_N"/>
</dbReference>
<dbReference type="GO" id="GO:0051301">
    <property type="term" value="P:cell division"/>
    <property type="evidence" value="ECO:0007669"/>
    <property type="project" value="UniProtKB-KW"/>
</dbReference>
<feature type="binding site" evidence="12">
    <location>
        <begin position="405"/>
        <end position="408"/>
    </location>
    <ligand>
        <name>meso-2,6-diaminopimelate</name>
        <dbReference type="ChEBI" id="CHEBI:57791"/>
    </ligand>
</feature>
<dbReference type="InterPro" id="IPR035911">
    <property type="entry name" value="MurE/MurF_N"/>
</dbReference>
<dbReference type="InterPro" id="IPR036615">
    <property type="entry name" value="Mur_ligase_C_dom_sf"/>
</dbReference>
<dbReference type="Pfam" id="PF08245">
    <property type="entry name" value="Mur_ligase_M"/>
    <property type="match status" value="1"/>
</dbReference>
<dbReference type="GO" id="GO:0009252">
    <property type="term" value="P:peptidoglycan biosynthetic process"/>
    <property type="evidence" value="ECO:0007669"/>
    <property type="project" value="UniProtKB-UniRule"/>
</dbReference>
<evidence type="ECO:0000256" key="1">
    <source>
        <dbReference type="ARBA" id="ARBA00004752"/>
    </source>
</evidence>
<accession>A0A0B5QKF2</accession>
<evidence type="ECO:0000256" key="5">
    <source>
        <dbReference type="ARBA" id="ARBA00022618"/>
    </source>
</evidence>
<dbReference type="GO" id="GO:0005524">
    <property type="term" value="F:ATP binding"/>
    <property type="evidence" value="ECO:0007669"/>
    <property type="project" value="UniProtKB-UniRule"/>
</dbReference>
<gene>
    <name evidence="12" type="primary">murE</name>
    <name evidence="17" type="ORF">LF65_01796</name>
</gene>
<dbReference type="Proteomes" id="UP000031866">
    <property type="component" value="Chromosome"/>
</dbReference>
<evidence type="ECO:0000256" key="12">
    <source>
        <dbReference type="HAMAP-Rule" id="MF_00208"/>
    </source>
</evidence>
<dbReference type="GO" id="GO:0000287">
    <property type="term" value="F:magnesium ion binding"/>
    <property type="evidence" value="ECO:0007669"/>
    <property type="project" value="UniProtKB-UniRule"/>
</dbReference>
<keyword evidence="4 12" id="KW-0436">Ligase</keyword>
<dbReference type="InterPro" id="IPR005761">
    <property type="entry name" value="UDP-N-AcMur-Glu-dNH2Pim_ligase"/>
</dbReference>
<evidence type="ECO:0000256" key="13">
    <source>
        <dbReference type="RuleBase" id="RU004135"/>
    </source>
</evidence>
<keyword evidence="6 12" id="KW-0547">Nucleotide-binding</keyword>
<comment type="caution">
    <text evidence="12">Lacks conserved residue(s) required for the propagation of feature annotation.</text>
</comment>
<keyword evidence="11 12" id="KW-0961">Cell wall biogenesis/degradation</keyword>
<feature type="short sequence motif" description="Meso-diaminopimelate recognition motif" evidence="12">
    <location>
        <begin position="405"/>
        <end position="408"/>
    </location>
</feature>
<dbReference type="STRING" id="1520.LF65_01796"/>
<dbReference type="SUPFAM" id="SSF63418">
    <property type="entry name" value="MurE/MurF N-terminal domain"/>
    <property type="match status" value="1"/>
</dbReference>
<comment type="PTM">
    <text evidence="12">Carboxylation is probably crucial for Mg(2+) binding and, consequently, for the gamma-phosphate positioning of ATP.</text>
</comment>
<feature type="domain" description="Mur ligase central" evidence="16">
    <location>
        <begin position="109"/>
        <end position="309"/>
    </location>
</feature>
<feature type="binding site" evidence="12">
    <location>
        <position position="459"/>
    </location>
    <ligand>
        <name>meso-2,6-diaminopimelate</name>
        <dbReference type="ChEBI" id="CHEBI:57791"/>
    </ligand>
</feature>
<evidence type="ECO:0000256" key="11">
    <source>
        <dbReference type="ARBA" id="ARBA00023316"/>
    </source>
</evidence>
<dbReference type="NCBIfam" id="NF001126">
    <property type="entry name" value="PRK00139.1-4"/>
    <property type="match status" value="1"/>
</dbReference>
<dbReference type="RefSeq" id="WP_041895724.1">
    <property type="nucleotide sequence ID" value="NZ_CP010086.2"/>
</dbReference>
<dbReference type="InterPro" id="IPR004101">
    <property type="entry name" value="Mur_ligase_C"/>
</dbReference>
<dbReference type="OrthoDB" id="9800958at2"/>
<dbReference type="Pfam" id="PF01225">
    <property type="entry name" value="Mur_ligase"/>
    <property type="match status" value="1"/>
</dbReference>
<dbReference type="Gene3D" id="3.40.1190.10">
    <property type="entry name" value="Mur-like, catalytic domain"/>
    <property type="match status" value="1"/>
</dbReference>
<dbReference type="SUPFAM" id="SSF53623">
    <property type="entry name" value="MurD-like peptide ligases, catalytic domain"/>
    <property type="match status" value="1"/>
</dbReference>
<dbReference type="InterPro" id="IPR036565">
    <property type="entry name" value="Mur-like_cat_sf"/>
</dbReference>
<feature type="binding site" evidence="12">
    <location>
        <position position="381"/>
    </location>
    <ligand>
        <name>meso-2,6-diaminopimelate</name>
        <dbReference type="ChEBI" id="CHEBI:57791"/>
    </ligand>
</feature>
<dbReference type="PANTHER" id="PTHR23135">
    <property type="entry name" value="MUR LIGASE FAMILY MEMBER"/>
    <property type="match status" value="1"/>
</dbReference>
<comment type="function">
    <text evidence="12">Catalyzes the addition of meso-diaminopimelic acid to the nucleotide precursor UDP-N-acetylmuramoyl-L-alanyl-D-glutamate (UMAG) in the biosynthesis of bacterial cell-wall peptidoglycan.</text>
</comment>
<dbReference type="AlphaFoldDB" id="A0A0B5QKF2"/>
<feature type="binding site" evidence="12">
    <location>
        <position position="455"/>
    </location>
    <ligand>
        <name>meso-2,6-diaminopimelate</name>
        <dbReference type="ChEBI" id="CHEBI:57791"/>
    </ligand>
</feature>
<dbReference type="EMBL" id="CP010086">
    <property type="protein sequence ID" value="AJG98397.1"/>
    <property type="molecule type" value="Genomic_DNA"/>
</dbReference>
<evidence type="ECO:0000259" key="16">
    <source>
        <dbReference type="Pfam" id="PF08245"/>
    </source>
</evidence>
<feature type="binding site" evidence="12">
    <location>
        <begin position="111"/>
        <end position="117"/>
    </location>
    <ligand>
        <name>ATP</name>
        <dbReference type="ChEBI" id="CHEBI:30616"/>
    </ligand>
</feature>
<feature type="modified residue" description="N6-carboxylysine" evidence="12">
    <location>
        <position position="220"/>
    </location>
</feature>
<organism evidence="17 18">
    <name type="scientific">Clostridium beijerinckii</name>
    <name type="common">Clostridium MP</name>
    <dbReference type="NCBI Taxonomy" id="1520"/>
    <lineage>
        <taxon>Bacteria</taxon>
        <taxon>Bacillati</taxon>
        <taxon>Bacillota</taxon>
        <taxon>Clostridia</taxon>
        <taxon>Eubacteriales</taxon>
        <taxon>Clostridiaceae</taxon>
        <taxon>Clostridium</taxon>
    </lineage>
</organism>
<dbReference type="KEGG" id="cbei:LF65_01796"/>
<evidence type="ECO:0000256" key="10">
    <source>
        <dbReference type="ARBA" id="ARBA00023306"/>
    </source>
</evidence>
<dbReference type="UniPathway" id="UPA00219"/>
<feature type="domain" description="Mur ligase N-terminal catalytic" evidence="14">
    <location>
        <begin position="23"/>
        <end position="97"/>
    </location>
</feature>
<feature type="binding site" evidence="12">
    <location>
        <begin position="153"/>
        <end position="154"/>
    </location>
    <ligand>
        <name>UDP-N-acetyl-alpha-D-muramoyl-L-alanyl-D-glutamate</name>
        <dbReference type="ChEBI" id="CHEBI:83900"/>
    </ligand>
</feature>
<keyword evidence="10 12" id="KW-0131">Cell cycle</keyword>
<dbReference type="GO" id="GO:0004326">
    <property type="term" value="F:tetrahydrofolylpolyglutamate synthase activity"/>
    <property type="evidence" value="ECO:0007669"/>
    <property type="project" value="InterPro"/>
</dbReference>
<feature type="domain" description="Mur ligase C-terminal" evidence="15">
    <location>
        <begin position="330"/>
        <end position="457"/>
    </location>
</feature>
<keyword evidence="9 12" id="KW-0573">Peptidoglycan synthesis</keyword>
<dbReference type="SUPFAM" id="SSF53244">
    <property type="entry name" value="MurD-like peptide ligases, peptide-binding domain"/>
    <property type="match status" value="1"/>
</dbReference>
<dbReference type="GO" id="GO:0008360">
    <property type="term" value="P:regulation of cell shape"/>
    <property type="evidence" value="ECO:0007669"/>
    <property type="project" value="UniProtKB-KW"/>
</dbReference>
<protein>
    <recommendedName>
        <fullName evidence="12">UDP-N-acetylmuramoyl-L-alanyl-D-glutamate--2,6-diaminopimelate ligase</fullName>
        <ecNumber evidence="12">6.3.2.13</ecNumber>
    </recommendedName>
    <alternativeName>
        <fullName evidence="12">Meso-A2pm-adding enzyme</fullName>
    </alternativeName>
    <alternativeName>
        <fullName evidence="12">Meso-diaminopimelate-adding enzyme</fullName>
    </alternativeName>
    <alternativeName>
        <fullName evidence="12">UDP-MurNAc-L-Ala-D-Glu:meso-diaminopimelate ligase</fullName>
    </alternativeName>
    <alternativeName>
        <fullName evidence="12">UDP-MurNAc-tripeptide synthetase</fullName>
    </alternativeName>
    <alternativeName>
        <fullName evidence="12">UDP-N-acetylmuramyl-tripeptide synthetase</fullName>
    </alternativeName>
</protein>
<comment type="pathway">
    <text evidence="1 12 13">Cell wall biogenesis; peptidoglycan biosynthesis.</text>
</comment>
<dbReference type="InterPro" id="IPR013221">
    <property type="entry name" value="Mur_ligase_cen"/>
</dbReference>